<evidence type="ECO:0000259" key="4">
    <source>
        <dbReference type="PROSITE" id="PS50003"/>
    </source>
</evidence>
<dbReference type="Pfam" id="PF00169">
    <property type="entry name" value="PH"/>
    <property type="match status" value="2"/>
</dbReference>
<evidence type="ECO:0000256" key="3">
    <source>
        <dbReference type="SAM" id="MobiDB-lite"/>
    </source>
</evidence>
<feature type="region of interest" description="Disordered" evidence="3">
    <location>
        <begin position="424"/>
        <end position="449"/>
    </location>
</feature>
<dbReference type="Proteomes" id="UP000019132">
    <property type="component" value="Unassembled WGS sequence"/>
</dbReference>
<dbReference type="AlphaFoldDB" id="K3X0J4"/>
<evidence type="ECO:0000256" key="1">
    <source>
        <dbReference type="ARBA" id="ARBA00022723"/>
    </source>
</evidence>
<protein>
    <recommendedName>
        <fullName evidence="8">PH domain-containing protein</fullName>
    </recommendedName>
</protein>
<dbReference type="InterPro" id="IPR011993">
    <property type="entry name" value="PH-like_dom_sf"/>
</dbReference>
<dbReference type="SMART" id="SM00164">
    <property type="entry name" value="TBC"/>
    <property type="match status" value="1"/>
</dbReference>
<dbReference type="Gene3D" id="1.10.8.270">
    <property type="entry name" value="putative rabgap domain of human tbc1 domain family member 14 like domains"/>
    <property type="match status" value="1"/>
</dbReference>
<dbReference type="PANTHER" id="PTHR23180">
    <property type="entry name" value="CENTAURIN/ARF"/>
    <property type="match status" value="1"/>
</dbReference>
<dbReference type="PROSITE" id="PS50086">
    <property type="entry name" value="TBC_RABGAP"/>
    <property type="match status" value="1"/>
</dbReference>
<dbReference type="InterPro" id="IPR000195">
    <property type="entry name" value="Rab-GAP-TBC_dom"/>
</dbReference>
<feature type="domain" description="PH" evidence="4">
    <location>
        <begin position="1"/>
        <end position="141"/>
    </location>
</feature>
<dbReference type="Gene3D" id="2.30.29.30">
    <property type="entry name" value="Pleckstrin-homology domain (PH domain)/Phosphotyrosine-binding domain (PTB)"/>
    <property type="match status" value="2"/>
</dbReference>
<dbReference type="GO" id="GO:0046872">
    <property type="term" value="F:metal ion binding"/>
    <property type="evidence" value="ECO:0007669"/>
    <property type="project" value="UniProtKB-KW"/>
</dbReference>
<keyword evidence="1" id="KW-0479">Metal-binding</keyword>
<evidence type="ECO:0000259" key="5">
    <source>
        <dbReference type="PROSITE" id="PS50086"/>
    </source>
</evidence>
<evidence type="ECO:0000256" key="2">
    <source>
        <dbReference type="ARBA" id="ARBA00022833"/>
    </source>
</evidence>
<feature type="compositionally biased region" description="Low complexity" evidence="3">
    <location>
        <begin position="45"/>
        <end position="56"/>
    </location>
</feature>
<dbReference type="VEuPathDB" id="FungiDB:PYU1_G010720"/>
<organism evidence="6 7">
    <name type="scientific">Globisporangium ultimum (strain ATCC 200006 / CBS 805.95 / DAOM BR144)</name>
    <name type="common">Pythium ultimum</name>
    <dbReference type="NCBI Taxonomy" id="431595"/>
    <lineage>
        <taxon>Eukaryota</taxon>
        <taxon>Sar</taxon>
        <taxon>Stramenopiles</taxon>
        <taxon>Oomycota</taxon>
        <taxon>Peronosporomycetes</taxon>
        <taxon>Pythiales</taxon>
        <taxon>Pythiaceae</taxon>
        <taxon>Globisporangium</taxon>
    </lineage>
</organism>
<evidence type="ECO:0000313" key="7">
    <source>
        <dbReference type="Proteomes" id="UP000019132"/>
    </source>
</evidence>
<dbReference type="Pfam" id="PF00566">
    <property type="entry name" value="RabGAP-TBC"/>
    <property type="match status" value="1"/>
</dbReference>
<dbReference type="GO" id="GO:0005096">
    <property type="term" value="F:GTPase activator activity"/>
    <property type="evidence" value="ECO:0007669"/>
    <property type="project" value="InterPro"/>
</dbReference>
<dbReference type="CDD" id="cd00821">
    <property type="entry name" value="PH"/>
    <property type="match status" value="2"/>
</dbReference>
<accession>K3X0J4</accession>
<dbReference type="InParanoid" id="K3X0J4"/>
<keyword evidence="7" id="KW-1185">Reference proteome</keyword>
<dbReference type="eggNOG" id="KOG2058">
    <property type="taxonomic scope" value="Eukaryota"/>
</dbReference>
<dbReference type="InterPro" id="IPR001849">
    <property type="entry name" value="PH_domain"/>
</dbReference>
<dbReference type="EMBL" id="GL376592">
    <property type="status" value="NOT_ANNOTATED_CDS"/>
    <property type="molecule type" value="Genomic_DNA"/>
</dbReference>
<dbReference type="SUPFAM" id="SSF50729">
    <property type="entry name" value="PH domain-like"/>
    <property type="match status" value="2"/>
</dbReference>
<evidence type="ECO:0008006" key="8">
    <source>
        <dbReference type="Google" id="ProtNLM"/>
    </source>
</evidence>
<proteinExistence type="predicted"/>
<reference evidence="7" key="2">
    <citation type="submission" date="2010-04" db="EMBL/GenBank/DDBJ databases">
        <authorList>
            <person name="Buell R."/>
            <person name="Hamilton J."/>
            <person name="Hostetler J."/>
        </authorList>
    </citation>
    <scope>NUCLEOTIDE SEQUENCE [LARGE SCALE GENOMIC DNA]</scope>
    <source>
        <strain evidence="7">DAOM:BR144</strain>
    </source>
</reference>
<evidence type="ECO:0000313" key="6">
    <source>
        <dbReference type="EnsemblProtists" id="PYU1_T010743"/>
    </source>
</evidence>
<dbReference type="PROSITE" id="PS50003">
    <property type="entry name" value="PH_DOMAIN"/>
    <property type="match status" value="2"/>
</dbReference>
<dbReference type="SMART" id="SM00233">
    <property type="entry name" value="PH"/>
    <property type="match status" value="2"/>
</dbReference>
<reference evidence="6" key="3">
    <citation type="submission" date="2015-02" db="UniProtKB">
        <authorList>
            <consortium name="EnsemblProtists"/>
        </authorList>
    </citation>
    <scope>IDENTIFICATION</scope>
    <source>
        <strain evidence="6">DAOM BR144</strain>
    </source>
</reference>
<dbReference type="InterPro" id="IPR035969">
    <property type="entry name" value="Rab-GAP_TBC_sf"/>
</dbReference>
<keyword evidence="2" id="KW-0862">Zinc</keyword>
<dbReference type="OMA" id="RMDWKEQ"/>
<feature type="domain" description="Rab-GAP TBC" evidence="5">
    <location>
        <begin position="488"/>
        <end position="724"/>
    </location>
</feature>
<feature type="domain" description="PH" evidence="4">
    <location>
        <begin position="261"/>
        <end position="375"/>
    </location>
</feature>
<name>K3X0J4_GLOUD</name>
<dbReference type="HOGENOM" id="CLU_007923_0_0_1"/>
<dbReference type="STRING" id="431595.K3X0J4"/>
<dbReference type="InterPro" id="IPR045258">
    <property type="entry name" value="ACAP1/2/3-like"/>
</dbReference>
<sequence length="866" mass="96224">MEGVLWVRISRGKLLRGWQKRYFILTDDGLLREFAEITEAPAPPTAAAGAVTATPASNKRRFTTPPSGSLSSQDALVARSGMMLKEEIDVLGSTTKTMPFPLVGRQFVFQIMKKGVFRLSLGAKSGEDMHQWMNALKAVASLPWADARRQRSPAISGRIPPSAPWTRSPSLEIGTSRTEDDFLDIPVLHPNDMAKFASGYEWVDERIKTTRDITLGGVSIPRGSILVAANGISLQTLAVDEIKLMLKPSRGITSGLRFLRTPYKKGVLKCKMCFSLTTQLKTIAQYRNGLRDWKQQVVEVDGEVLTCYPRADAKSNKARRLIPLTGGCTVKTVHEIVAEQKFCFMVSAKSYSMLFQARSDEEVRHWTEVIQRSIHLAEGVLPGQHDRPSLDNMQLQSSLNMRNLQNSLDFLDADDQLYPVTRQTSIPTDDEWETTSSDGALGSPVYPSSDNWDSATQRAAYLPANDLSEMLFFLQRSGRLVEAFQLMGRNTSHRSEYWKKIFLWALDPIERDAFEHLLALPLADEDNVQVQKDIPRTSKWLAGSSGAPKLSADASVIRLEHLERVLQAFLAGCTAHVRTDEKEEEATSSTAPREGSKNFYMQGMNGLAFILLEVLEDELVAFQFFRGIISRILPHVFGICWEGTERDNFDLFSSLVEVGNILQDVVALHLPNFSGAMDDAGIPVCLLAYKWFPTLFSDISLMAHKTQLRFDTLLVIWDICLLMGLEGIFCVSLALFSTAEEHVVGLGRDASAEQISNALVHVISQIKPEDLVTSVCEVLELCSHPVLLKLRNGHRRRLQLGYAKQKYDGLCSQTPAAIGTASSTAKPGAMVPKVSPRMTVKDLDSGKLFKISHTGNMLLPVMKAMQ</sequence>
<reference evidence="7" key="1">
    <citation type="journal article" date="2010" name="Genome Biol.">
        <title>Genome sequence of the necrotrophic plant pathogen Pythium ultimum reveals original pathogenicity mechanisms and effector repertoire.</title>
        <authorList>
            <person name="Levesque C.A."/>
            <person name="Brouwer H."/>
            <person name="Cano L."/>
            <person name="Hamilton J.P."/>
            <person name="Holt C."/>
            <person name="Huitema E."/>
            <person name="Raffaele S."/>
            <person name="Robideau G.P."/>
            <person name="Thines M."/>
            <person name="Win J."/>
            <person name="Zerillo M.M."/>
            <person name="Beakes G.W."/>
            <person name="Boore J.L."/>
            <person name="Busam D."/>
            <person name="Dumas B."/>
            <person name="Ferriera S."/>
            <person name="Fuerstenberg S.I."/>
            <person name="Gachon C.M."/>
            <person name="Gaulin E."/>
            <person name="Govers F."/>
            <person name="Grenville-Briggs L."/>
            <person name="Horner N."/>
            <person name="Hostetler J."/>
            <person name="Jiang R.H."/>
            <person name="Johnson J."/>
            <person name="Krajaejun T."/>
            <person name="Lin H."/>
            <person name="Meijer H.J."/>
            <person name="Moore B."/>
            <person name="Morris P."/>
            <person name="Phuntmart V."/>
            <person name="Puiu D."/>
            <person name="Shetty J."/>
            <person name="Stajich J.E."/>
            <person name="Tripathy S."/>
            <person name="Wawra S."/>
            <person name="van West P."/>
            <person name="Whitty B.R."/>
            <person name="Coutinho P.M."/>
            <person name="Henrissat B."/>
            <person name="Martin F."/>
            <person name="Thomas P.D."/>
            <person name="Tyler B.M."/>
            <person name="De Vries R.P."/>
            <person name="Kamoun S."/>
            <person name="Yandell M."/>
            <person name="Tisserat N."/>
            <person name="Buell C.R."/>
        </authorList>
    </citation>
    <scope>NUCLEOTIDE SEQUENCE</scope>
    <source>
        <strain evidence="7">DAOM:BR144</strain>
    </source>
</reference>
<dbReference type="Gene3D" id="1.10.472.80">
    <property type="entry name" value="Ypt/Rab-GAP domain of gyp1p, domain 3"/>
    <property type="match status" value="1"/>
</dbReference>
<dbReference type="PANTHER" id="PTHR23180:SF160">
    <property type="entry name" value="ADP-RIBOSYLATION FACTOR GTPASE-ACTIVATING PROTEIN EFFECTOR PROTEIN 1"/>
    <property type="match status" value="1"/>
</dbReference>
<dbReference type="SUPFAM" id="SSF47923">
    <property type="entry name" value="Ypt/Rab-GAP domain of gyp1p"/>
    <property type="match status" value="2"/>
</dbReference>
<feature type="region of interest" description="Disordered" evidence="3">
    <location>
        <begin position="45"/>
        <end position="72"/>
    </location>
</feature>
<dbReference type="EnsemblProtists" id="PYU1_T010743">
    <property type="protein sequence ID" value="PYU1_T010743"/>
    <property type="gene ID" value="PYU1_G010720"/>
</dbReference>